<evidence type="ECO:0000313" key="2">
    <source>
        <dbReference type="EMBL" id="WZU68895.1"/>
    </source>
</evidence>
<keyword evidence="3" id="KW-1185">Reference proteome</keyword>
<keyword evidence="1" id="KW-0732">Signal</keyword>
<sequence>MVKWLPVLIVTALANPAAAETRDVFLQDADGARIKVATLTLAENDSYTITMNDAAFSDHFLSMRPFKCLEGPAKHWCHVPYPYDINRSLSDDLIDLEYDLLFVWKGATEYGINMWNGVYYQLNTVDGKLLGTLHEIDMEGLAVPPGAGVMRPVRAQDLHPSDPDGHWLPYLIVE</sequence>
<evidence type="ECO:0000313" key="3">
    <source>
        <dbReference type="Proteomes" id="UP001470809"/>
    </source>
</evidence>
<reference evidence="2 3" key="2">
    <citation type="submission" date="2024-08" db="EMBL/GenBank/DDBJ databases">
        <title>Phylogenomic analyses of a clade within the roseobacter group suggest taxonomic reassignments of species of the genera Aestuariivita, Citreicella, Loktanella, Nautella, Pelagibaca, Ruegeria, Thalassobius, Thiobacimonas and Tropicibacter, and the proposal o.</title>
        <authorList>
            <person name="Jeon C.O."/>
        </authorList>
    </citation>
    <scope>NUCLEOTIDE SEQUENCE [LARGE SCALE GENOMIC DNA]</scope>
    <source>
        <strain evidence="2 3">SS1-5</strain>
    </source>
</reference>
<feature type="signal peptide" evidence="1">
    <location>
        <begin position="1"/>
        <end position="19"/>
    </location>
</feature>
<organism evidence="2 3">
    <name type="scientific">Yoonia rhodophyticola</name>
    <dbReference type="NCBI Taxonomy" id="3137370"/>
    <lineage>
        <taxon>Bacteria</taxon>
        <taxon>Pseudomonadati</taxon>
        <taxon>Pseudomonadota</taxon>
        <taxon>Alphaproteobacteria</taxon>
        <taxon>Rhodobacterales</taxon>
        <taxon>Paracoccaceae</taxon>
        <taxon>Yoonia</taxon>
    </lineage>
</organism>
<gene>
    <name evidence="2" type="ORF">AABB31_08550</name>
</gene>
<reference evidence="3" key="1">
    <citation type="submission" date="2024-04" db="EMBL/GenBank/DDBJ databases">
        <title>Phylogenomic analyses of a clade within the roseobacter group suggest taxonomic reassignments of species of the genera Aestuariivita, Citreicella, Loktanella, Nautella, Pelagibaca, Ruegeria, Thalassobius, Thiobacimonas and Tropicibacter, and the proposal o.</title>
        <authorList>
            <person name="Jeon C.O."/>
        </authorList>
    </citation>
    <scope>NUCLEOTIDE SEQUENCE [LARGE SCALE GENOMIC DNA]</scope>
    <source>
        <strain evidence="3">SS1-5</strain>
    </source>
</reference>
<dbReference type="AlphaFoldDB" id="A0AAN0NLI9"/>
<name>A0AAN0NLI9_9RHOB</name>
<dbReference type="EMBL" id="CP151767">
    <property type="protein sequence ID" value="WZU68895.1"/>
    <property type="molecule type" value="Genomic_DNA"/>
</dbReference>
<proteinExistence type="predicted"/>
<evidence type="ECO:0000256" key="1">
    <source>
        <dbReference type="SAM" id="SignalP"/>
    </source>
</evidence>
<accession>A0AAN0NLI9</accession>
<dbReference type="RefSeq" id="WP_342078188.1">
    <property type="nucleotide sequence ID" value="NZ_CP151767.2"/>
</dbReference>
<protein>
    <submittedName>
        <fullName evidence="2">Uncharacterized protein</fullName>
    </submittedName>
</protein>
<dbReference type="KEGG" id="yrh:AABB31_08550"/>
<dbReference type="Proteomes" id="UP001470809">
    <property type="component" value="Chromosome"/>
</dbReference>
<feature type="chain" id="PRO_5042953954" evidence="1">
    <location>
        <begin position="20"/>
        <end position="174"/>
    </location>
</feature>